<evidence type="ECO:0000313" key="3">
    <source>
        <dbReference type="WBParaSite" id="EVEC_0000255701-mRNA-1"/>
    </source>
</evidence>
<evidence type="ECO:0000313" key="2">
    <source>
        <dbReference type="Proteomes" id="UP000274131"/>
    </source>
</evidence>
<keyword evidence="2" id="KW-1185">Reference proteome</keyword>
<reference evidence="3" key="1">
    <citation type="submission" date="2017-02" db="UniProtKB">
        <authorList>
            <consortium name="WormBaseParasite"/>
        </authorList>
    </citation>
    <scope>IDENTIFICATION</scope>
</reference>
<protein>
    <submittedName>
        <fullName evidence="3">RGM_N domain-containing protein</fullName>
    </submittedName>
</protein>
<dbReference type="EMBL" id="UXUI01007347">
    <property type="protein sequence ID" value="VDD87122.1"/>
    <property type="molecule type" value="Genomic_DNA"/>
</dbReference>
<reference evidence="1 2" key="2">
    <citation type="submission" date="2018-10" db="EMBL/GenBank/DDBJ databases">
        <authorList>
            <consortium name="Pathogen Informatics"/>
        </authorList>
    </citation>
    <scope>NUCLEOTIDE SEQUENCE [LARGE SCALE GENOMIC DNA]</scope>
</reference>
<evidence type="ECO:0000313" key="1">
    <source>
        <dbReference type="EMBL" id="VDD87122.1"/>
    </source>
</evidence>
<proteinExistence type="predicted"/>
<sequence length="178" mass="19595">MPRALWDRSRKTVVNDFLCEEGVLVPCDDYCFTYEVFGLHKSGTVRKYAVAKHCATGWYTRNEMLSNCFEESIPILGPGGSFFMTGKTCFCKGDQCNRIQPDRWLSIFGTSVPSLLSRQSTAPADVANTVTGQKLYSQERNNEKSFQSALVGSSSGCSDMTGSLLSISVGTLVACRRL</sequence>
<gene>
    <name evidence="1" type="ORF">EVEC_LOCUS2265</name>
</gene>
<dbReference type="AlphaFoldDB" id="A0A0N4UYA9"/>
<organism evidence="3">
    <name type="scientific">Enterobius vermicularis</name>
    <name type="common">Human pinworm</name>
    <dbReference type="NCBI Taxonomy" id="51028"/>
    <lineage>
        <taxon>Eukaryota</taxon>
        <taxon>Metazoa</taxon>
        <taxon>Ecdysozoa</taxon>
        <taxon>Nematoda</taxon>
        <taxon>Chromadorea</taxon>
        <taxon>Rhabditida</taxon>
        <taxon>Spirurina</taxon>
        <taxon>Oxyuridomorpha</taxon>
        <taxon>Oxyuroidea</taxon>
        <taxon>Oxyuridae</taxon>
        <taxon>Enterobius</taxon>
    </lineage>
</organism>
<dbReference type="WBParaSite" id="EVEC_0000255701-mRNA-1">
    <property type="protein sequence ID" value="EVEC_0000255701-mRNA-1"/>
    <property type="gene ID" value="EVEC_0000255701"/>
</dbReference>
<name>A0A0N4UYA9_ENTVE</name>
<accession>A0A0N4UYA9</accession>
<dbReference type="Proteomes" id="UP000274131">
    <property type="component" value="Unassembled WGS sequence"/>
</dbReference>